<reference evidence="5 6" key="1">
    <citation type="submission" date="2018-04" db="EMBL/GenBank/DDBJ databases">
        <title>Novel Campyloabacter and Helicobacter Species and Strains.</title>
        <authorList>
            <person name="Mannion A.J."/>
            <person name="Shen Z."/>
            <person name="Fox J.G."/>
        </authorList>
    </citation>
    <scope>NUCLEOTIDE SEQUENCE [LARGE SCALE GENOMIC DNA]</scope>
    <source>
        <strain evidence="5 6">MIT 04-9362</strain>
    </source>
</reference>
<dbReference type="GO" id="GO:0006281">
    <property type="term" value="P:DNA repair"/>
    <property type="evidence" value="ECO:0007669"/>
    <property type="project" value="TreeGrafter"/>
</dbReference>
<proteinExistence type="inferred from homology"/>
<dbReference type="EC" id="3.1.3.18" evidence="4"/>
<dbReference type="GO" id="GO:0005829">
    <property type="term" value="C:cytosol"/>
    <property type="evidence" value="ECO:0007669"/>
    <property type="project" value="TreeGrafter"/>
</dbReference>
<dbReference type="Pfam" id="PF13419">
    <property type="entry name" value="HAD_2"/>
    <property type="match status" value="1"/>
</dbReference>
<dbReference type="InterPro" id="IPR023198">
    <property type="entry name" value="PGP-like_dom2"/>
</dbReference>
<accession>A0A3D8J298</accession>
<comment type="catalytic activity">
    <reaction evidence="1">
        <text>2-phosphoglycolate + H2O = glycolate + phosphate</text>
        <dbReference type="Rhea" id="RHEA:14369"/>
        <dbReference type="ChEBI" id="CHEBI:15377"/>
        <dbReference type="ChEBI" id="CHEBI:29805"/>
        <dbReference type="ChEBI" id="CHEBI:43474"/>
        <dbReference type="ChEBI" id="CHEBI:58033"/>
        <dbReference type="EC" id="3.1.3.18"/>
    </reaction>
</comment>
<dbReference type="Proteomes" id="UP000256695">
    <property type="component" value="Unassembled WGS sequence"/>
</dbReference>
<dbReference type="PANTHER" id="PTHR43434:SF1">
    <property type="entry name" value="PHOSPHOGLYCOLATE PHOSPHATASE"/>
    <property type="match status" value="1"/>
</dbReference>
<dbReference type="SFLD" id="SFLDS00003">
    <property type="entry name" value="Haloacid_Dehalogenase"/>
    <property type="match status" value="1"/>
</dbReference>
<dbReference type="NCBIfam" id="TIGR01549">
    <property type="entry name" value="HAD-SF-IA-v1"/>
    <property type="match status" value="1"/>
</dbReference>
<dbReference type="AlphaFoldDB" id="A0A3D8J298"/>
<evidence type="ECO:0000256" key="4">
    <source>
        <dbReference type="ARBA" id="ARBA00013078"/>
    </source>
</evidence>
<dbReference type="InterPro" id="IPR023214">
    <property type="entry name" value="HAD_sf"/>
</dbReference>
<keyword evidence="6" id="KW-1185">Reference proteome</keyword>
<dbReference type="InterPro" id="IPR036412">
    <property type="entry name" value="HAD-like_sf"/>
</dbReference>
<evidence type="ECO:0000313" key="6">
    <source>
        <dbReference type="Proteomes" id="UP000256695"/>
    </source>
</evidence>
<evidence type="ECO:0000256" key="3">
    <source>
        <dbReference type="ARBA" id="ARBA00006171"/>
    </source>
</evidence>
<dbReference type="OrthoDB" id="9793014at2"/>
<evidence type="ECO:0000256" key="2">
    <source>
        <dbReference type="ARBA" id="ARBA00004818"/>
    </source>
</evidence>
<organism evidence="5 6">
    <name type="scientific">Helicobacter anseris</name>
    <dbReference type="NCBI Taxonomy" id="375926"/>
    <lineage>
        <taxon>Bacteria</taxon>
        <taxon>Pseudomonadati</taxon>
        <taxon>Campylobacterota</taxon>
        <taxon>Epsilonproteobacteria</taxon>
        <taxon>Campylobacterales</taxon>
        <taxon>Helicobacteraceae</taxon>
        <taxon>Helicobacter</taxon>
    </lineage>
</organism>
<comment type="similarity">
    <text evidence="3">Belongs to the HAD-like hydrolase superfamily. CbbY/CbbZ/Gph/YieH family.</text>
</comment>
<dbReference type="RefSeq" id="WP_115579677.1">
    <property type="nucleotide sequence ID" value="NZ_NXLX01000029.1"/>
</dbReference>
<dbReference type="Gene3D" id="3.40.50.1000">
    <property type="entry name" value="HAD superfamily/HAD-like"/>
    <property type="match status" value="1"/>
</dbReference>
<evidence type="ECO:0000313" key="5">
    <source>
        <dbReference type="EMBL" id="RDU71370.1"/>
    </source>
</evidence>
<dbReference type="SUPFAM" id="SSF56784">
    <property type="entry name" value="HAD-like"/>
    <property type="match status" value="1"/>
</dbReference>
<dbReference type="InterPro" id="IPR050155">
    <property type="entry name" value="HAD-like_hydrolase_sf"/>
</dbReference>
<comment type="pathway">
    <text evidence="2">Organic acid metabolism; glycolate biosynthesis; glycolate from 2-phosphoglycolate: step 1/1.</text>
</comment>
<keyword evidence="5" id="KW-0378">Hydrolase</keyword>
<protein>
    <recommendedName>
        <fullName evidence="4">phosphoglycolate phosphatase</fullName>
        <ecNumber evidence="4">3.1.3.18</ecNumber>
    </recommendedName>
</protein>
<comment type="caution">
    <text evidence="5">The sequence shown here is derived from an EMBL/GenBank/DDBJ whole genome shotgun (WGS) entry which is preliminary data.</text>
</comment>
<sequence>MKNKVLLFDLDGTLIDSTDAICESFLFVFKNRGLPLPSIQEIKDKIGYPLEDMFGFLGIADNIEVLVQDYKNYYRKICTQKTVMLPFAIQSLHEAFNFAKLGVVTTKTGVYSKELLDFFGVLKLFDVVIGREDVKYPKPHPEPILKAMQYFDNDAQFFMIGDTLLDIQSAKSANIRPIAVSSGYESRENLLLSGAKVFDNTLEAVLAIKAF</sequence>
<dbReference type="PANTHER" id="PTHR43434">
    <property type="entry name" value="PHOSPHOGLYCOLATE PHOSPHATASE"/>
    <property type="match status" value="1"/>
</dbReference>
<name>A0A3D8J298_9HELI</name>
<dbReference type="SFLD" id="SFLDG01129">
    <property type="entry name" value="C1.5:_HAD__Beta-PGM__Phosphata"/>
    <property type="match status" value="1"/>
</dbReference>
<evidence type="ECO:0000256" key="1">
    <source>
        <dbReference type="ARBA" id="ARBA00000830"/>
    </source>
</evidence>
<gene>
    <name evidence="5" type="ORF">CQA57_07805</name>
</gene>
<dbReference type="InterPro" id="IPR041492">
    <property type="entry name" value="HAD_2"/>
</dbReference>
<dbReference type="GO" id="GO:0008967">
    <property type="term" value="F:phosphoglycolate phosphatase activity"/>
    <property type="evidence" value="ECO:0007669"/>
    <property type="project" value="UniProtKB-EC"/>
</dbReference>
<dbReference type="EMBL" id="NXLX01000029">
    <property type="protein sequence ID" value="RDU71370.1"/>
    <property type="molecule type" value="Genomic_DNA"/>
</dbReference>
<dbReference type="InterPro" id="IPR006439">
    <property type="entry name" value="HAD-SF_hydro_IA"/>
</dbReference>
<dbReference type="Gene3D" id="1.10.150.240">
    <property type="entry name" value="Putative phosphatase, domain 2"/>
    <property type="match status" value="1"/>
</dbReference>